<feature type="transmembrane region" description="Helical" evidence="2">
    <location>
        <begin position="77"/>
        <end position="105"/>
    </location>
</feature>
<dbReference type="InterPro" id="IPR007313">
    <property type="entry name" value="FxsA"/>
</dbReference>
<comment type="caution">
    <text evidence="3">The sequence shown here is derived from an EMBL/GenBank/DDBJ whole genome shotgun (WGS) entry which is preliminary data.</text>
</comment>
<feature type="transmembrane region" description="Helical" evidence="2">
    <location>
        <begin position="6"/>
        <end position="24"/>
    </location>
</feature>
<dbReference type="GO" id="GO:0016020">
    <property type="term" value="C:membrane"/>
    <property type="evidence" value="ECO:0007669"/>
    <property type="project" value="InterPro"/>
</dbReference>
<keyword evidence="2" id="KW-0812">Transmembrane</keyword>
<accession>A0AAE2ZLT1</accession>
<evidence type="ECO:0000313" key="3">
    <source>
        <dbReference type="EMBL" id="MBW8638339.1"/>
    </source>
</evidence>
<dbReference type="Proteomes" id="UP001196509">
    <property type="component" value="Unassembled WGS sequence"/>
</dbReference>
<dbReference type="Pfam" id="PF04186">
    <property type="entry name" value="FxsA"/>
    <property type="match status" value="1"/>
</dbReference>
<dbReference type="EMBL" id="JAICBX010000002">
    <property type="protein sequence ID" value="MBW8638339.1"/>
    <property type="molecule type" value="Genomic_DNA"/>
</dbReference>
<keyword evidence="2" id="KW-1133">Transmembrane helix</keyword>
<dbReference type="PANTHER" id="PTHR35335:SF1">
    <property type="entry name" value="UPF0716 PROTEIN FXSA"/>
    <property type="match status" value="1"/>
</dbReference>
<dbReference type="AlphaFoldDB" id="A0AAE2ZLT1"/>
<evidence type="ECO:0000313" key="4">
    <source>
        <dbReference type="Proteomes" id="UP001196509"/>
    </source>
</evidence>
<sequence>MPFSIIPILLLAIPLAEIAAFILIGREIGVLWTLAMVFFTAVLGSILLRVQGLGLIARIRAETEAGRVPGRELVHGVMILVAGILLLTPGFITDALGFLLFVPAIRDAGWRMIRSRITIMAPGGMKPGGDYRNDPRSGKNPKGSIDLDESEYERDPDPDSPWSDR</sequence>
<dbReference type="PANTHER" id="PTHR35335">
    <property type="entry name" value="UPF0716 PROTEIN FXSA"/>
    <property type="match status" value="1"/>
</dbReference>
<evidence type="ECO:0000256" key="2">
    <source>
        <dbReference type="SAM" id="Phobius"/>
    </source>
</evidence>
<feature type="transmembrane region" description="Helical" evidence="2">
    <location>
        <begin position="31"/>
        <end position="57"/>
    </location>
</feature>
<keyword evidence="4" id="KW-1185">Reference proteome</keyword>
<feature type="region of interest" description="Disordered" evidence="1">
    <location>
        <begin position="125"/>
        <end position="165"/>
    </location>
</feature>
<name>A0AAE2ZLT1_9HYPH</name>
<reference evidence="3" key="1">
    <citation type="submission" date="2021-08" db="EMBL/GenBank/DDBJ databases">
        <title>Hoeflea bacterium WL0058 sp. nov., isolated from the sediment.</title>
        <authorList>
            <person name="Wang L."/>
            <person name="Zhang D."/>
        </authorList>
    </citation>
    <scope>NUCLEOTIDE SEQUENCE</scope>
    <source>
        <strain evidence="3">WL0058</strain>
    </source>
</reference>
<proteinExistence type="predicted"/>
<keyword evidence="2" id="KW-0472">Membrane</keyword>
<organism evidence="3 4">
    <name type="scientific">Flavimaribacter sediminis</name>
    <dbReference type="NCBI Taxonomy" id="2865987"/>
    <lineage>
        <taxon>Bacteria</taxon>
        <taxon>Pseudomonadati</taxon>
        <taxon>Pseudomonadota</taxon>
        <taxon>Alphaproteobacteria</taxon>
        <taxon>Hyphomicrobiales</taxon>
        <taxon>Rhizobiaceae</taxon>
        <taxon>Flavimaribacter</taxon>
    </lineage>
</organism>
<dbReference type="RefSeq" id="WP_220228971.1">
    <property type="nucleotide sequence ID" value="NZ_JAICBX010000002.1"/>
</dbReference>
<protein>
    <submittedName>
        <fullName evidence="3">Membrane protein FxsA</fullName>
    </submittedName>
</protein>
<feature type="compositionally biased region" description="Basic and acidic residues" evidence="1">
    <location>
        <begin position="153"/>
        <end position="165"/>
    </location>
</feature>
<evidence type="ECO:0000256" key="1">
    <source>
        <dbReference type="SAM" id="MobiDB-lite"/>
    </source>
</evidence>
<gene>
    <name evidence="3" type="primary">fxsA</name>
    <name evidence="3" type="ORF">K1W69_14175</name>
</gene>
<dbReference type="NCBIfam" id="NF008528">
    <property type="entry name" value="PRK11463.1-2"/>
    <property type="match status" value="1"/>
</dbReference>